<feature type="region of interest" description="Disordered" evidence="1">
    <location>
        <begin position="162"/>
        <end position="181"/>
    </location>
</feature>
<evidence type="ECO:0000256" key="1">
    <source>
        <dbReference type="SAM" id="MobiDB-lite"/>
    </source>
</evidence>
<reference evidence="3" key="1">
    <citation type="submission" date="2021-04" db="EMBL/GenBank/DDBJ databases">
        <title>Ouciella asimina sp. nov., isolated from the surface seawater in the hydrothermal field of Okinawa Trough.</title>
        <authorList>
            <person name="Shuang W."/>
        </authorList>
    </citation>
    <scope>NUCLEOTIDE SEQUENCE</scope>
    <source>
        <strain evidence="3">LXI357</strain>
    </source>
</reference>
<keyword evidence="4" id="KW-1185">Reference proteome</keyword>
<evidence type="ECO:0000313" key="4">
    <source>
        <dbReference type="Proteomes" id="UP000676996"/>
    </source>
</evidence>
<sequence length="181" mass="19698">MFEDFIPLDQISQSALETLLDGAFGTERHLRTAYRVRDGVDAIADLSFALCDSGGDLLGSIQCWPVSLRCADAEWPLIMLGPVAVHPQRQNAGIGRALVREVLRRCDGSPLPGADALMLIGDPDYYGRWFGFTAGRTAKWRLPGPFERHRLLARGDSVPDCAGDLGPRRDRSGLQPAPGLA</sequence>
<dbReference type="CDD" id="cd04301">
    <property type="entry name" value="NAT_SF"/>
    <property type="match status" value="1"/>
</dbReference>
<dbReference type="EMBL" id="JAGRQC010000001">
    <property type="protein sequence ID" value="MBR0551321.1"/>
    <property type="molecule type" value="Genomic_DNA"/>
</dbReference>
<dbReference type="Gene3D" id="3.40.630.30">
    <property type="match status" value="1"/>
</dbReference>
<feature type="domain" description="N-acetyltransferase" evidence="2">
    <location>
        <begin position="3"/>
        <end position="153"/>
    </location>
</feature>
<accession>A0A8T4IAD3</accession>
<dbReference type="SUPFAM" id="SSF55729">
    <property type="entry name" value="Acyl-CoA N-acyltransferases (Nat)"/>
    <property type="match status" value="1"/>
</dbReference>
<dbReference type="InterPro" id="IPR016181">
    <property type="entry name" value="Acyl_CoA_acyltransferase"/>
</dbReference>
<dbReference type="RefSeq" id="WP_284052603.1">
    <property type="nucleotide sequence ID" value="NZ_JAGRQC010000001.1"/>
</dbReference>
<name>A0A8T4IAD3_9SPHN</name>
<proteinExistence type="predicted"/>
<protein>
    <submittedName>
        <fullName evidence="3">N-acetyltransferase</fullName>
    </submittedName>
</protein>
<evidence type="ECO:0000259" key="2">
    <source>
        <dbReference type="PROSITE" id="PS51186"/>
    </source>
</evidence>
<dbReference type="AlphaFoldDB" id="A0A8T4IAD3"/>
<dbReference type="GO" id="GO:0016747">
    <property type="term" value="F:acyltransferase activity, transferring groups other than amino-acyl groups"/>
    <property type="evidence" value="ECO:0007669"/>
    <property type="project" value="InterPro"/>
</dbReference>
<evidence type="ECO:0000313" key="3">
    <source>
        <dbReference type="EMBL" id="MBR0551321.1"/>
    </source>
</evidence>
<comment type="caution">
    <text evidence="3">The sequence shown here is derived from an EMBL/GenBank/DDBJ whole genome shotgun (WGS) entry which is preliminary data.</text>
</comment>
<dbReference type="InterPro" id="IPR000182">
    <property type="entry name" value="GNAT_dom"/>
</dbReference>
<dbReference type="PROSITE" id="PS51186">
    <property type="entry name" value="GNAT"/>
    <property type="match status" value="1"/>
</dbReference>
<dbReference type="Proteomes" id="UP000676996">
    <property type="component" value="Unassembled WGS sequence"/>
</dbReference>
<gene>
    <name evidence="3" type="ORF">J7S20_02240</name>
</gene>
<dbReference type="Pfam" id="PF13527">
    <property type="entry name" value="Acetyltransf_9"/>
    <property type="match status" value="1"/>
</dbReference>
<organism evidence="3 4">
    <name type="scientific">Stakelama marina</name>
    <dbReference type="NCBI Taxonomy" id="2826939"/>
    <lineage>
        <taxon>Bacteria</taxon>
        <taxon>Pseudomonadati</taxon>
        <taxon>Pseudomonadota</taxon>
        <taxon>Alphaproteobacteria</taxon>
        <taxon>Sphingomonadales</taxon>
        <taxon>Sphingomonadaceae</taxon>
        <taxon>Stakelama</taxon>
    </lineage>
</organism>